<feature type="domain" description="DUF8212" evidence="4">
    <location>
        <begin position="235"/>
        <end position="328"/>
    </location>
</feature>
<dbReference type="InterPro" id="IPR010730">
    <property type="entry name" value="HET"/>
</dbReference>
<reference evidence="5 6" key="1">
    <citation type="journal article" date="2018" name="IMA Fungus">
        <title>IMA Genome-F 9: Draft genome sequence of Annulohypoxylon stygium, Aspergillus mulundensis, Berkeleyomyces basicola (syn. Thielaviopsis basicola), Ceratocystis smalleyi, two Cercospora beticola strains, Coleophoma cylindrospora, Fusarium fracticaudum, Phialophora cf. hyalina, and Morchella septimelata.</title>
        <authorList>
            <person name="Wingfield B.D."/>
            <person name="Bills G.F."/>
            <person name="Dong Y."/>
            <person name="Huang W."/>
            <person name="Nel W.J."/>
            <person name="Swalarsk-Parry B.S."/>
            <person name="Vaghefi N."/>
            <person name="Wilken P.M."/>
            <person name="An Z."/>
            <person name="de Beer Z.W."/>
            <person name="De Vos L."/>
            <person name="Chen L."/>
            <person name="Duong T.A."/>
            <person name="Gao Y."/>
            <person name="Hammerbacher A."/>
            <person name="Kikkert J.R."/>
            <person name="Li Y."/>
            <person name="Li H."/>
            <person name="Li K."/>
            <person name="Li Q."/>
            <person name="Liu X."/>
            <person name="Ma X."/>
            <person name="Naidoo K."/>
            <person name="Pethybridge S.J."/>
            <person name="Sun J."/>
            <person name="Steenkamp E.T."/>
            <person name="van der Nest M.A."/>
            <person name="van Wyk S."/>
            <person name="Wingfield M.J."/>
            <person name="Xiong C."/>
            <person name="Yue Q."/>
            <person name="Zhang X."/>
        </authorList>
    </citation>
    <scope>NUCLEOTIDE SEQUENCE [LARGE SCALE GENOMIC DNA]</scope>
    <source>
        <strain evidence="5 6">BP6252</strain>
    </source>
</reference>
<dbReference type="STRING" id="1849047.A0A3D8QS31"/>
<evidence type="ECO:0000313" key="6">
    <source>
        <dbReference type="Proteomes" id="UP000256645"/>
    </source>
</evidence>
<protein>
    <recommendedName>
        <fullName evidence="7">Heterokaryon incompatibility domain-containing protein</fullName>
    </recommendedName>
</protein>
<evidence type="ECO:0000259" key="3">
    <source>
        <dbReference type="Pfam" id="PF25000"/>
    </source>
</evidence>
<dbReference type="GO" id="GO:0043531">
    <property type="term" value="F:ADP binding"/>
    <property type="evidence" value="ECO:0007669"/>
    <property type="project" value="InterPro"/>
</dbReference>
<dbReference type="InterPro" id="IPR058525">
    <property type="entry name" value="DUF8212"/>
</dbReference>
<gene>
    <name evidence="5" type="ORF">BP6252_10284</name>
</gene>
<dbReference type="EMBL" id="PDLM01000012">
    <property type="protein sequence ID" value="RDW64633.1"/>
    <property type="molecule type" value="Genomic_DNA"/>
</dbReference>
<dbReference type="Pfam" id="PF25000">
    <property type="entry name" value="DUF7779"/>
    <property type="match status" value="1"/>
</dbReference>
<sequence>MHLLSWEVLSGSEGRLKIRLERDTSVSKYAILSHRWGNPEDEVSFEDMLTGKEKGKKGYLKLIGCCKQAQQDGLRHVWIDTCCINKASSAELSEAITSMFTYYERSAVCYAFLDDVLLDASAQENLGSSSFARSAWFTRGWTLQELIAPKHVKFYNSSWGFLGYKIDEPIASVIESVTGVDSIVLNIPATTELISIAKKMSWAARRKTTRVEDMAYSLMGIFGVYMPPLYGEGYHAFIRLQEAIMRTSNDHTIFAWTSPPIAPLSRGFEHISTMLALSPDQFEFSSRFKPLAHSEHSKTLIPGGYKLDYAITNAGLAIRLPLLKIDEVEGLYAAFLACTESEDRVQSEDRIPSAILLRTTARTPAGHFWRTNSDEGPIERSTRHWFPISGREAIDVKDVYVLPRFTSVSGDNIEPVWSRVNIAKTQHKKGDNLFSRTRKLAFAINREVLNDLNHVPDPSFRELAFLRQAYQMISTNQADQLVSMTRIRQRFPKTIPLPRNKRFYGRAAVLQKLRDAFFPPERDDKSHRSQGRSTASYTISGIGGIGKTQVAAEFGYDCIENDLFDAVFWIGAESTKAVHEGFQRIASELELPEHRSSTEIIVREVLRWLSDFDQYSNILSSGGRARSAKWLLVFDDVEDVTLLQSFWPSTGPGCVLVTSRDPNSWYTLGSENIALEPFTVQESSEMLTNLTRKQWDFAGVSKLLGGHPLAIEQTARMIVTNGLSLEEFHRRWDETQTKLLDDLRYSNQSSKYSLTTAWSAAFRQLTPASRGLLQVISFLNPDFIQDTILIPSQTVALKELPQNEPDLLQSRSDLLRYALVSRSPEGDGLQVHSLIQALMRGEMDPDVFQKALATAVALVSFAWNHTDSTDPGQPLNPKIRKDLVPHVMVLKDFATEMMDSEVDFGTSTTYSQLLSSVTEHGSPQ</sequence>
<dbReference type="PANTHER" id="PTHR10622">
    <property type="entry name" value="HET DOMAIN-CONTAINING PROTEIN"/>
    <property type="match status" value="1"/>
</dbReference>
<dbReference type="OrthoDB" id="6161812at2759"/>
<dbReference type="InterPro" id="IPR056681">
    <property type="entry name" value="DUF7779"/>
</dbReference>
<comment type="caution">
    <text evidence="5">The sequence shown here is derived from an EMBL/GenBank/DDBJ whole genome shotgun (WGS) entry which is preliminary data.</text>
</comment>
<evidence type="ECO:0000259" key="2">
    <source>
        <dbReference type="Pfam" id="PF06985"/>
    </source>
</evidence>
<dbReference type="Proteomes" id="UP000256645">
    <property type="component" value="Unassembled WGS sequence"/>
</dbReference>
<organism evidence="5 6">
    <name type="scientific">Coleophoma cylindrospora</name>
    <dbReference type="NCBI Taxonomy" id="1849047"/>
    <lineage>
        <taxon>Eukaryota</taxon>
        <taxon>Fungi</taxon>
        <taxon>Dikarya</taxon>
        <taxon>Ascomycota</taxon>
        <taxon>Pezizomycotina</taxon>
        <taxon>Leotiomycetes</taxon>
        <taxon>Helotiales</taxon>
        <taxon>Dermateaceae</taxon>
        <taxon>Coleophoma</taxon>
    </lineage>
</organism>
<evidence type="ECO:0008006" key="7">
    <source>
        <dbReference type="Google" id="ProtNLM"/>
    </source>
</evidence>
<feature type="domain" description="DUF7779" evidence="3">
    <location>
        <begin position="761"/>
        <end position="846"/>
    </location>
</feature>
<keyword evidence="6" id="KW-1185">Reference proteome</keyword>
<dbReference type="Gene3D" id="3.40.50.300">
    <property type="entry name" value="P-loop containing nucleotide triphosphate hydrolases"/>
    <property type="match status" value="1"/>
</dbReference>
<dbReference type="Pfam" id="PF06985">
    <property type="entry name" value="HET"/>
    <property type="match status" value="1"/>
</dbReference>
<feature type="domain" description="Heterokaryon incompatibility" evidence="2">
    <location>
        <begin position="29"/>
        <end position="114"/>
    </location>
</feature>
<dbReference type="InterPro" id="IPR027417">
    <property type="entry name" value="P-loop_NTPase"/>
</dbReference>
<dbReference type="SUPFAM" id="SSF52540">
    <property type="entry name" value="P-loop containing nucleoside triphosphate hydrolases"/>
    <property type="match status" value="1"/>
</dbReference>
<feature type="domain" description="NB-ARC" evidence="1">
    <location>
        <begin position="537"/>
        <end position="687"/>
    </location>
</feature>
<evidence type="ECO:0000259" key="1">
    <source>
        <dbReference type="Pfam" id="PF00931"/>
    </source>
</evidence>
<name>A0A3D8QS31_9HELO</name>
<evidence type="ECO:0000313" key="5">
    <source>
        <dbReference type="EMBL" id="RDW64633.1"/>
    </source>
</evidence>
<dbReference type="Pfam" id="PF00931">
    <property type="entry name" value="NB-ARC"/>
    <property type="match status" value="1"/>
</dbReference>
<dbReference type="PRINTS" id="PR00364">
    <property type="entry name" value="DISEASERSIST"/>
</dbReference>
<proteinExistence type="predicted"/>
<evidence type="ECO:0000259" key="4">
    <source>
        <dbReference type="Pfam" id="PF26640"/>
    </source>
</evidence>
<dbReference type="PANTHER" id="PTHR10622:SF10">
    <property type="entry name" value="HET DOMAIN-CONTAINING PROTEIN"/>
    <property type="match status" value="1"/>
</dbReference>
<accession>A0A3D8QS31</accession>
<dbReference type="AlphaFoldDB" id="A0A3D8QS31"/>
<dbReference type="InterPro" id="IPR002182">
    <property type="entry name" value="NB-ARC"/>
</dbReference>
<dbReference type="Pfam" id="PF26640">
    <property type="entry name" value="DUF8212"/>
    <property type="match status" value="1"/>
</dbReference>